<dbReference type="InterPro" id="IPR036390">
    <property type="entry name" value="WH_DNA-bd_sf"/>
</dbReference>
<dbReference type="InterPro" id="IPR039422">
    <property type="entry name" value="MarR/SlyA-like"/>
</dbReference>
<dbReference type="EMBL" id="JSUM01000013">
    <property type="protein sequence ID" value="KGQ70054.1"/>
    <property type="molecule type" value="Genomic_DNA"/>
</dbReference>
<organism evidence="2 3">
    <name type="scientific">Chelonobacter oris</name>
    <dbReference type="NCBI Taxonomy" id="505317"/>
    <lineage>
        <taxon>Bacteria</taxon>
        <taxon>Pseudomonadati</taxon>
        <taxon>Pseudomonadota</taxon>
        <taxon>Gammaproteobacteria</taxon>
        <taxon>Pasteurellales</taxon>
        <taxon>Pasteurellaceae</taxon>
        <taxon>Chelonobacter</taxon>
    </lineage>
</organism>
<proteinExistence type="predicted"/>
<protein>
    <recommendedName>
        <fullName evidence="1">HTH marR-type domain-containing protein</fullName>
    </recommendedName>
</protein>
<comment type="caution">
    <text evidence="2">The sequence shown here is derived from an EMBL/GenBank/DDBJ whole genome shotgun (WGS) entry which is preliminary data.</text>
</comment>
<dbReference type="PROSITE" id="PS50995">
    <property type="entry name" value="HTH_MARR_2"/>
    <property type="match status" value="1"/>
</dbReference>
<accession>A0A0A3B904</accession>
<evidence type="ECO:0000259" key="1">
    <source>
        <dbReference type="PROSITE" id="PS50995"/>
    </source>
</evidence>
<dbReference type="AlphaFoldDB" id="A0A0A3B904"/>
<reference evidence="2 3" key="1">
    <citation type="submission" date="2014-11" db="EMBL/GenBank/DDBJ databases">
        <title>Draft genome sequence of Chelonobacter oris 1662T, associated with respiratory disease in Hermann's Tortoises.</title>
        <authorList>
            <person name="Kudirkiene E."/>
            <person name="Hansen M.J."/>
            <person name="Bojesen A.M."/>
        </authorList>
    </citation>
    <scope>NUCLEOTIDE SEQUENCE [LARGE SCALE GENOMIC DNA]</scope>
    <source>
        <strain evidence="2 3">1662</strain>
    </source>
</reference>
<dbReference type="Gene3D" id="1.10.10.10">
    <property type="entry name" value="Winged helix-like DNA-binding domain superfamily/Winged helix DNA-binding domain"/>
    <property type="match status" value="1"/>
</dbReference>
<feature type="domain" description="HTH marR-type" evidence="1">
    <location>
        <begin position="4"/>
        <end position="139"/>
    </location>
</feature>
<gene>
    <name evidence="2" type="ORF">OA57_08295</name>
</gene>
<dbReference type="InterPro" id="IPR000835">
    <property type="entry name" value="HTH_MarR-typ"/>
</dbReference>
<dbReference type="Pfam" id="PF12802">
    <property type="entry name" value="MarR_2"/>
    <property type="match status" value="1"/>
</dbReference>
<dbReference type="InterPro" id="IPR036388">
    <property type="entry name" value="WH-like_DNA-bd_sf"/>
</dbReference>
<dbReference type="GO" id="GO:0006950">
    <property type="term" value="P:response to stress"/>
    <property type="evidence" value="ECO:0007669"/>
    <property type="project" value="TreeGrafter"/>
</dbReference>
<evidence type="ECO:0000313" key="3">
    <source>
        <dbReference type="Proteomes" id="UP000030380"/>
    </source>
</evidence>
<dbReference type="Proteomes" id="UP000030380">
    <property type="component" value="Unassembled WGS sequence"/>
</dbReference>
<dbReference type="PANTHER" id="PTHR33164:SF89">
    <property type="entry name" value="MARR FAMILY REGULATORY PROTEIN"/>
    <property type="match status" value="1"/>
</dbReference>
<sequence length="143" mass="16448">MHQMDQLGALMAQISRQYDRWAKQHGINYNILAVFYTLAAQGPCTQKQIGESWQLPKQTVFSVCRQLHAQGYLSFGLSSRDKREKTLHFTAHGAAFALPIVEQMQAMERQLFENFGEQAGTRLIEEMHRFTDVLAQTMFADHQ</sequence>
<evidence type="ECO:0000313" key="2">
    <source>
        <dbReference type="EMBL" id="KGQ70054.1"/>
    </source>
</evidence>
<dbReference type="RefSeq" id="WP_034616199.1">
    <property type="nucleotide sequence ID" value="NZ_JSUM01000013.1"/>
</dbReference>
<dbReference type="SMART" id="SM00347">
    <property type="entry name" value="HTH_MARR"/>
    <property type="match status" value="1"/>
</dbReference>
<dbReference type="STRING" id="505317.OA57_08295"/>
<dbReference type="SUPFAM" id="SSF46785">
    <property type="entry name" value="Winged helix' DNA-binding domain"/>
    <property type="match status" value="1"/>
</dbReference>
<dbReference type="OrthoDB" id="3232829at2"/>
<dbReference type="Gene3D" id="6.10.250.820">
    <property type="match status" value="1"/>
</dbReference>
<dbReference type="GO" id="GO:0003700">
    <property type="term" value="F:DNA-binding transcription factor activity"/>
    <property type="evidence" value="ECO:0007669"/>
    <property type="project" value="InterPro"/>
</dbReference>
<name>A0A0A3B904_9PAST</name>
<dbReference type="PANTHER" id="PTHR33164">
    <property type="entry name" value="TRANSCRIPTIONAL REGULATOR, MARR FAMILY"/>
    <property type="match status" value="1"/>
</dbReference>
<keyword evidence="3" id="KW-1185">Reference proteome</keyword>